<dbReference type="InterPro" id="IPR049945">
    <property type="entry name" value="AAA_22"/>
</dbReference>
<evidence type="ECO:0000256" key="1">
    <source>
        <dbReference type="SAM" id="MobiDB-lite"/>
    </source>
</evidence>
<dbReference type="Gene3D" id="1.10.1180.10">
    <property type="entry name" value="B transposition protein, C-terminal domain"/>
    <property type="match status" value="1"/>
</dbReference>
<dbReference type="RefSeq" id="WP_192108675.1">
    <property type="nucleotide sequence ID" value="NZ_JACYXJ010000003.1"/>
</dbReference>
<comment type="caution">
    <text evidence="4">The sequence shown here is derived from an EMBL/GenBank/DDBJ whole genome shotgun (WGS) entry which is preliminary data.</text>
</comment>
<dbReference type="Gene3D" id="1.10.260.40">
    <property type="entry name" value="lambda repressor-like DNA-binding domains"/>
    <property type="match status" value="1"/>
</dbReference>
<keyword evidence="5" id="KW-1185">Reference proteome</keyword>
<organism evidence="4 5">
    <name type="scientific">Roseibium polysiphoniae</name>
    <dbReference type="NCBI Taxonomy" id="2571221"/>
    <lineage>
        <taxon>Bacteria</taxon>
        <taxon>Pseudomonadati</taxon>
        <taxon>Pseudomonadota</taxon>
        <taxon>Alphaproteobacteria</taxon>
        <taxon>Hyphomicrobiales</taxon>
        <taxon>Stappiaceae</taxon>
        <taxon>Roseibium</taxon>
    </lineage>
</organism>
<dbReference type="EMBL" id="JACYXJ010000003">
    <property type="protein sequence ID" value="MBD8876182.1"/>
    <property type="molecule type" value="Genomic_DNA"/>
</dbReference>
<dbReference type="Pfam" id="PF13401">
    <property type="entry name" value="AAA_22"/>
    <property type="match status" value="1"/>
</dbReference>
<feature type="compositionally biased region" description="Polar residues" evidence="1">
    <location>
        <begin position="1"/>
        <end position="13"/>
    </location>
</feature>
<dbReference type="InterPro" id="IPR027417">
    <property type="entry name" value="P-loop_NTPase"/>
</dbReference>
<dbReference type="Proteomes" id="UP000615687">
    <property type="component" value="Unassembled WGS sequence"/>
</dbReference>
<dbReference type="SUPFAM" id="SSF52540">
    <property type="entry name" value="P-loop containing nucleoside triphosphate hydrolases"/>
    <property type="match status" value="1"/>
</dbReference>
<evidence type="ECO:0000259" key="2">
    <source>
        <dbReference type="Pfam" id="PF09077"/>
    </source>
</evidence>
<protein>
    <submittedName>
        <fullName evidence="4">AAA family ATPase</fullName>
    </submittedName>
</protein>
<dbReference type="InterPro" id="IPR036733">
    <property type="entry name" value="B_transposit_C_sf"/>
</dbReference>
<feature type="domain" description="ORC1/DEAH AAA+ ATPase" evidence="3">
    <location>
        <begin position="146"/>
        <end position="258"/>
    </location>
</feature>
<dbReference type="InterPro" id="IPR052026">
    <property type="entry name" value="ExeA_AAA_ATPase_DNA-bind"/>
</dbReference>
<accession>A0ABR9C8Q1</accession>
<dbReference type="PANTHER" id="PTHR35894:SF5">
    <property type="entry name" value="MU-LIKE PROPHAGE FLUMU DNA TRANSPOSITION PROTEIN B"/>
    <property type="match status" value="1"/>
</dbReference>
<evidence type="ECO:0000259" key="3">
    <source>
        <dbReference type="Pfam" id="PF13401"/>
    </source>
</evidence>
<sequence>MNTHSPVSGSSSPDVARSGAAPFRKTSWERPVTGPDLGTNRTTHDIDLWWGLVDRVIEVARANGWSMGEVARRIGMPSGTFSTWYSGKYSGRLDNQNLAVGKWLDAIEEQADICSQIPASPGFMKMQMSQEIIETLSWAQMTSDLVMITQGAGTGKTEACRHYCATRPHAYLATVSPQTKTVHGMLVELAAELDVIEHNPAKLTRAIGRKLQRIGNGSLLIVDEAQNLVDDAINQLRHFVDVHKCGVALVGNNEVYGRFTKKNDGPSYAQLKSRLGKRLKREKPRVSDLRTFISGWNVSDPDCIKLLIGIGMKGGALRQIDKTMKLATMIAMGNGEPLQVGHIQAAWKNRDVEDVT</sequence>
<gene>
    <name evidence="4" type="ORF">IG617_07790</name>
</gene>
<evidence type="ECO:0000313" key="4">
    <source>
        <dbReference type="EMBL" id="MBD8876182.1"/>
    </source>
</evidence>
<dbReference type="PANTHER" id="PTHR35894">
    <property type="entry name" value="GENERAL SECRETION PATHWAY PROTEIN A-RELATED"/>
    <property type="match status" value="1"/>
</dbReference>
<name>A0ABR9C8Q1_9HYPH</name>
<dbReference type="SUPFAM" id="SSF47681">
    <property type="entry name" value="C-terminal domain of B transposition protein"/>
    <property type="match status" value="1"/>
</dbReference>
<feature type="region of interest" description="Disordered" evidence="1">
    <location>
        <begin position="1"/>
        <end position="37"/>
    </location>
</feature>
<reference evidence="4 5" key="1">
    <citation type="submission" date="2020-09" db="EMBL/GenBank/DDBJ databases">
        <title>The genome sequence of type strain Labrenzia polysiphoniae KACC 19711.</title>
        <authorList>
            <person name="Liu Y."/>
        </authorList>
    </citation>
    <scope>NUCLEOTIDE SEQUENCE [LARGE SCALE GENOMIC DNA]</scope>
    <source>
        <strain evidence="4 5">KACC 19711</strain>
    </source>
</reference>
<evidence type="ECO:0000313" key="5">
    <source>
        <dbReference type="Proteomes" id="UP000615687"/>
    </source>
</evidence>
<feature type="domain" description="B transposition protein C-terminal" evidence="2">
    <location>
        <begin position="273"/>
        <end position="348"/>
    </location>
</feature>
<proteinExistence type="predicted"/>
<dbReference type="InterPro" id="IPR010982">
    <property type="entry name" value="Lambda_DNA-bd_dom_sf"/>
</dbReference>
<dbReference type="InterPro" id="IPR009084">
    <property type="entry name" value="B_transpositn_C"/>
</dbReference>
<dbReference type="Pfam" id="PF09077">
    <property type="entry name" value="Phage-MuB_C"/>
    <property type="match status" value="1"/>
</dbReference>